<proteinExistence type="predicted"/>
<feature type="compositionally biased region" description="Low complexity" evidence="1">
    <location>
        <begin position="168"/>
        <end position="182"/>
    </location>
</feature>
<name>A0A0A9Z679_LYGHE</name>
<dbReference type="Pfam" id="PF03564">
    <property type="entry name" value="DUF1759"/>
    <property type="match status" value="1"/>
</dbReference>
<dbReference type="AlphaFoldDB" id="A0A0A9Z679"/>
<evidence type="ECO:0000256" key="1">
    <source>
        <dbReference type="SAM" id="MobiDB-lite"/>
    </source>
</evidence>
<organism evidence="2">
    <name type="scientific">Lygus hesperus</name>
    <name type="common">Western plant bug</name>
    <dbReference type="NCBI Taxonomy" id="30085"/>
    <lineage>
        <taxon>Eukaryota</taxon>
        <taxon>Metazoa</taxon>
        <taxon>Ecdysozoa</taxon>
        <taxon>Arthropoda</taxon>
        <taxon>Hexapoda</taxon>
        <taxon>Insecta</taxon>
        <taxon>Pterygota</taxon>
        <taxon>Neoptera</taxon>
        <taxon>Paraneoptera</taxon>
        <taxon>Hemiptera</taxon>
        <taxon>Heteroptera</taxon>
        <taxon>Panheteroptera</taxon>
        <taxon>Cimicomorpha</taxon>
        <taxon>Miridae</taxon>
        <taxon>Mirini</taxon>
        <taxon>Lygus</taxon>
    </lineage>
</organism>
<gene>
    <name evidence="2" type="primary">ndk_22</name>
    <name evidence="2" type="ORF">CM83_102699</name>
</gene>
<reference evidence="2" key="1">
    <citation type="journal article" date="2014" name="PLoS ONE">
        <title>Transcriptome-Based Identification of ABC Transporters in the Western Tarnished Plant Bug Lygus hesperus.</title>
        <authorList>
            <person name="Hull J.J."/>
            <person name="Chaney K."/>
            <person name="Geib S.M."/>
            <person name="Fabrick J.A."/>
            <person name="Brent C.S."/>
            <person name="Walsh D."/>
            <person name="Lavine L.C."/>
        </authorList>
    </citation>
    <scope>NUCLEOTIDE SEQUENCE</scope>
</reference>
<dbReference type="EMBL" id="GBHO01006294">
    <property type="protein sequence ID" value="JAG37310.1"/>
    <property type="molecule type" value="Transcribed_RNA"/>
</dbReference>
<dbReference type="GO" id="GO:0016301">
    <property type="term" value="F:kinase activity"/>
    <property type="evidence" value="ECO:0007669"/>
    <property type="project" value="UniProtKB-KW"/>
</dbReference>
<keyword evidence="2" id="KW-0418">Kinase</keyword>
<reference evidence="2" key="2">
    <citation type="submission" date="2014-07" db="EMBL/GenBank/DDBJ databases">
        <authorList>
            <person name="Hull J."/>
        </authorList>
    </citation>
    <scope>NUCLEOTIDE SEQUENCE</scope>
</reference>
<accession>A0A0A9Z679</accession>
<sequence length="191" mass="21288">LIEEFPSFISLFNTNVHRVHHLTNAQKYSYLLSYLEGNALRLASTVPFQPSNYPVVYKLINDTYSQPRMLASHFVKKIMNLKSPKVGSVESLREMVDMLDTSVVSLKSLLVPDLGDFLLLSMGLRVVDADLRAKFEAKHLDKTFPKYTDFVSFLRDHCLVAKLADNPSAQGSGDSKAGSSKSTPTYSKGNP</sequence>
<feature type="non-terminal residue" evidence="2">
    <location>
        <position position="191"/>
    </location>
</feature>
<feature type="region of interest" description="Disordered" evidence="1">
    <location>
        <begin position="165"/>
        <end position="191"/>
    </location>
</feature>
<evidence type="ECO:0000313" key="2">
    <source>
        <dbReference type="EMBL" id="JAG37310.1"/>
    </source>
</evidence>
<keyword evidence="2" id="KW-0808">Transferase</keyword>
<dbReference type="InterPro" id="IPR005312">
    <property type="entry name" value="DUF1759"/>
</dbReference>
<protein>
    <submittedName>
        <fullName evidence="2">Nucleoside diphosphate kinase</fullName>
    </submittedName>
</protein>
<feature type="non-terminal residue" evidence="2">
    <location>
        <position position="1"/>
    </location>
</feature>